<evidence type="ECO:0000256" key="1">
    <source>
        <dbReference type="SAM" id="MobiDB-lite"/>
    </source>
</evidence>
<keyword evidence="3" id="KW-0378">Hydrolase</keyword>
<dbReference type="InterPro" id="IPR043129">
    <property type="entry name" value="ATPase_NBD"/>
</dbReference>
<dbReference type="EMBL" id="JSUQ01000001">
    <property type="protein sequence ID" value="KHQ55079.1"/>
    <property type="molecule type" value="Genomic_DNA"/>
</dbReference>
<dbReference type="InterPro" id="IPR000905">
    <property type="entry name" value="Gcp-like_dom"/>
</dbReference>
<keyword evidence="3" id="KW-0645">Protease</keyword>
<dbReference type="AlphaFoldDB" id="A0A0B3SXC9"/>
<dbReference type="GO" id="GO:0002949">
    <property type="term" value="P:tRNA threonylcarbamoyladenosine modification"/>
    <property type="evidence" value="ECO:0007669"/>
    <property type="project" value="InterPro"/>
</dbReference>
<feature type="domain" description="Gcp-like" evidence="2">
    <location>
        <begin position="29"/>
        <end position="125"/>
    </location>
</feature>
<reference evidence="3 4" key="1">
    <citation type="submission" date="2014-10" db="EMBL/GenBank/DDBJ databases">
        <title>Genome sequence of Ponticoccus sp. strain UMTAT08 isolated from clonal culture of toxic dinoflagellate Alexandrium tamiyavanichii.</title>
        <authorList>
            <person name="Gan H.Y."/>
            <person name="Muhd D.-D."/>
            <person name="Mohd Noor M.E."/>
            <person name="Yeong Y.S."/>
            <person name="Usup G."/>
        </authorList>
    </citation>
    <scope>NUCLEOTIDE SEQUENCE [LARGE SCALE GENOMIC DNA]</scope>
    <source>
        <strain evidence="3 4">UMTAT08</strain>
    </source>
</reference>
<dbReference type="PANTHER" id="PTHR11735">
    <property type="entry name" value="TRNA N6-ADENOSINE THREONYLCARBAMOYLTRANSFERASE"/>
    <property type="match status" value="1"/>
</dbReference>
<dbReference type="InterPro" id="IPR022496">
    <property type="entry name" value="T6A_TsaB"/>
</dbReference>
<organism evidence="3 4">
    <name type="scientific">Mameliella alba</name>
    <dbReference type="NCBI Taxonomy" id="561184"/>
    <lineage>
        <taxon>Bacteria</taxon>
        <taxon>Pseudomonadati</taxon>
        <taxon>Pseudomonadota</taxon>
        <taxon>Alphaproteobacteria</taxon>
        <taxon>Rhodobacterales</taxon>
        <taxon>Roseobacteraceae</taxon>
        <taxon>Mameliella</taxon>
    </lineage>
</organism>
<dbReference type="STRING" id="561184.SAMN05216376_103117"/>
<comment type="caution">
    <text evidence="3">The sequence shown here is derived from an EMBL/GenBank/DDBJ whole genome shotgun (WGS) entry which is preliminary data.</text>
</comment>
<evidence type="ECO:0000259" key="2">
    <source>
        <dbReference type="Pfam" id="PF00814"/>
    </source>
</evidence>
<proteinExistence type="predicted"/>
<evidence type="ECO:0000313" key="3">
    <source>
        <dbReference type="EMBL" id="KHQ55079.1"/>
    </source>
</evidence>
<keyword evidence="4" id="KW-1185">Reference proteome</keyword>
<dbReference type="GO" id="GO:0008233">
    <property type="term" value="F:peptidase activity"/>
    <property type="evidence" value="ECO:0007669"/>
    <property type="project" value="UniProtKB-KW"/>
</dbReference>
<accession>A0A0B3SXC9</accession>
<dbReference type="PATRIC" id="fig|1515334.3.peg.113"/>
<dbReference type="PANTHER" id="PTHR11735:SF11">
    <property type="entry name" value="TRNA THREONYLCARBAMOYLADENOSINE BIOSYNTHESIS PROTEIN TSAB"/>
    <property type="match status" value="1"/>
</dbReference>
<dbReference type="RefSeq" id="WP_043136045.1">
    <property type="nucleotide sequence ID" value="NZ_JSUQ01000001.1"/>
</dbReference>
<dbReference type="NCBIfam" id="TIGR03725">
    <property type="entry name" value="T6A_YeaZ"/>
    <property type="match status" value="1"/>
</dbReference>
<dbReference type="Gene3D" id="3.30.420.40">
    <property type="match status" value="2"/>
</dbReference>
<protein>
    <submittedName>
        <fullName evidence="3">Peptidase M22, glycoprotease</fullName>
    </submittedName>
</protein>
<dbReference type="OrthoDB" id="9809995at2"/>
<dbReference type="GO" id="GO:0005829">
    <property type="term" value="C:cytosol"/>
    <property type="evidence" value="ECO:0007669"/>
    <property type="project" value="TreeGrafter"/>
</dbReference>
<name>A0A0B3SXC9_9RHOB</name>
<gene>
    <name evidence="3" type="ORF">OA50_00113</name>
</gene>
<dbReference type="GO" id="GO:0006508">
    <property type="term" value="P:proteolysis"/>
    <property type="evidence" value="ECO:0007669"/>
    <property type="project" value="UniProtKB-KW"/>
</dbReference>
<feature type="compositionally biased region" description="Low complexity" evidence="1">
    <location>
        <begin position="198"/>
        <end position="213"/>
    </location>
</feature>
<dbReference type="Proteomes" id="UP000030960">
    <property type="component" value="Unassembled WGS sequence"/>
</dbReference>
<feature type="region of interest" description="Disordered" evidence="1">
    <location>
        <begin position="192"/>
        <end position="213"/>
    </location>
</feature>
<dbReference type="Pfam" id="PF00814">
    <property type="entry name" value="TsaD"/>
    <property type="match status" value="1"/>
</dbReference>
<sequence>MILGFDTSSAHVGAALLDSNGIVAAAHEDMARGQAERLMPMLEEVLAQGGASWQDLTAIGVGIGPGNFTGVRLSVAAARGLALSLNIPAVGVSLLEATALDTPGPVLACLSAPRDQAYVQSQGMAPSIPAQLIAMSEMPDTWAHPGLTCVGPASAQVAERLGVKTLPARHAPAEAIARIAALRWRDRPPRPAPLYLKPADAAPSRDAPPVILE</sequence>
<evidence type="ECO:0000313" key="4">
    <source>
        <dbReference type="Proteomes" id="UP000030960"/>
    </source>
</evidence>
<dbReference type="SUPFAM" id="SSF53067">
    <property type="entry name" value="Actin-like ATPase domain"/>
    <property type="match status" value="1"/>
</dbReference>